<dbReference type="GO" id="GO:0016740">
    <property type="term" value="F:transferase activity"/>
    <property type="evidence" value="ECO:0007669"/>
    <property type="project" value="UniProtKB-KW"/>
</dbReference>
<dbReference type="EMBL" id="LCPC01000009">
    <property type="protein sequence ID" value="KKU89542.1"/>
    <property type="molecule type" value="Genomic_DNA"/>
</dbReference>
<protein>
    <submittedName>
        <fullName evidence="6">Peptidoglycan glycosyltransferase</fullName>
    </submittedName>
</protein>
<dbReference type="AlphaFoldDB" id="A0A0G1U624"/>
<dbReference type="InterPro" id="IPR036138">
    <property type="entry name" value="PBP_dimer_sf"/>
</dbReference>
<keyword evidence="6" id="KW-0808">Transferase</keyword>
<name>A0A0G1U624_9BACT</name>
<dbReference type="PANTHER" id="PTHR30627">
    <property type="entry name" value="PEPTIDOGLYCAN D,D-TRANSPEPTIDASE"/>
    <property type="match status" value="1"/>
</dbReference>
<comment type="caution">
    <text evidence="6">The sequence shown here is derived from an EMBL/GenBank/DDBJ whole genome shotgun (WGS) entry which is preliminary data.</text>
</comment>
<dbReference type="Gene3D" id="3.30.450.330">
    <property type="match status" value="1"/>
</dbReference>
<feature type="domain" description="Penicillin-binding protein transpeptidase" evidence="4">
    <location>
        <begin position="233"/>
        <end position="538"/>
    </location>
</feature>
<evidence type="ECO:0000259" key="5">
    <source>
        <dbReference type="Pfam" id="PF03717"/>
    </source>
</evidence>
<dbReference type="InterPro" id="IPR001460">
    <property type="entry name" value="PCN-bd_Tpept"/>
</dbReference>
<dbReference type="Gene3D" id="3.40.710.10">
    <property type="entry name" value="DD-peptidase/beta-lactamase superfamily"/>
    <property type="match status" value="1"/>
</dbReference>
<dbReference type="GO" id="GO:0071555">
    <property type="term" value="P:cell wall organization"/>
    <property type="evidence" value="ECO:0007669"/>
    <property type="project" value="TreeGrafter"/>
</dbReference>
<accession>A0A0G1U624</accession>
<evidence type="ECO:0000256" key="2">
    <source>
        <dbReference type="ARBA" id="ARBA00023136"/>
    </source>
</evidence>
<dbReference type="Pfam" id="PF03717">
    <property type="entry name" value="PBP_dimer"/>
    <property type="match status" value="1"/>
</dbReference>
<sequence length="551" mass="59979">MRHDSLRIKIFFGIVLLAASLIAWRLFIISYVRHTFYRQTALAQQENISNVMIRGNIFIQDPKASGSETSQRFLTATNKKFPLVYVIPSLIPADSSLANKLGEILNLDPIPIRALLETKTQNTKILARKISSEQVDAINQLGLKGAGIRYETDRFYPGGLLAANVIGFLGYGDTGRAGQYGIESYFEDELSGRADGKTTPAPANVVLTIDRNIQAFVETKLQEVLEKWNAESGSVIVQDPATGKIISMASAPTFNPNNYGSSPTASYINQNTQQIFEPGSSFKPITMAMGLDTGKVNPNTTFTDPGVIEIAGRTIHNFDNQAHGLVTMTKILEKSLNTGAAYVQSLVGQENFMNYAINFGFGQKTGISLPAEVSGDIANLYSGRQVNYVTASFGQGIAVTPIQLINAYSAIANGGKLMKPYIVERIIHENGEEDVTQPEVASIPVTGKTSERVRAMLVSVVDNGFDKARIKGYDIAGKTGTAQIADGKGGYQEGVFIHDFVGFAPASNPKFVILIKMNKPQGITFAADSLSPTFREITQYLLNYYNIPPTR</sequence>
<feature type="domain" description="Penicillin-binding protein dimerisation" evidence="5">
    <location>
        <begin position="76"/>
        <end position="198"/>
    </location>
</feature>
<feature type="transmembrane region" description="Helical" evidence="3">
    <location>
        <begin position="12"/>
        <end position="32"/>
    </location>
</feature>
<keyword evidence="3" id="KW-1133">Transmembrane helix</keyword>
<evidence type="ECO:0000313" key="6">
    <source>
        <dbReference type="EMBL" id="KKU89542.1"/>
    </source>
</evidence>
<proteinExistence type="predicted"/>
<dbReference type="Gene3D" id="3.90.1310.10">
    <property type="entry name" value="Penicillin-binding protein 2a (Domain 2)"/>
    <property type="match status" value="1"/>
</dbReference>
<evidence type="ECO:0000313" key="7">
    <source>
        <dbReference type="Proteomes" id="UP000034403"/>
    </source>
</evidence>
<dbReference type="Proteomes" id="UP000034403">
    <property type="component" value="Unassembled WGS sequence"/>
</dbReference>
<keyword evidence="2 3" id="KW-0472">Membrane</keyword>
<evidence type="ECO:0000256" key="3">
    <source>
        <dbReference type="SAM" id="Phobius"/>
    </source>
</evidence>
<dbReference type="PATRIC" id="fig|1619022.3.peg.247"/>
<dbReference type="InterPro" id="IPR005311">
    <property type="entry name" value="PBP_dimer"/>
</dbReference>
<comment type="subcellular location">
    <subcellularLocation>
        <location evidence="1">Membrane</location>
    </subcellularLocation>
</comment>
<dbReference type="SUPFAM" id="SSF56519">
    <property type="entry name" value="Penicillin binding protein dimerisation domain"/>
    <property type="match status" value="1"/>
</dbReference>
<evidence type="ECO:0000259" key="4">
    <source>
        <dbReference type="Pfam" id="PF00905"/>
    </source>
</evidence>
<dbReference type="InterPro" id="IPR012338">
    <property type="entry name" value="Beta-lactam/transpept-like"/>
</dbReference>
<dbReference type="PANTHER" id="PTHR30627:SF1">
    <property type="entry name" value="PEPTIDOGLYCAN D,D-TRANSPEPTIDASE FTSI"/>
    <property type="match status" value="1"/>
</dbReference>
<dbReference type="GO" id="GO:0008658">
    <property type="term" value="F:penicillin binding"/>
    <property type="evidence" value="ECO:0007669"/>
    <property type="project" value="InterPro"/>
</dbReference>
<dbReference type="SUPFAM" id="SSF56601">
    <property type="entry name" value="beta-lactamase/transpeptidase-like"/>
    <property type="match status" value="1"/>
</dbReference>
<dbReference type="GO" id="GO:0005886">
    <property type="term" value="C:plasma membrane"/>
    <property type="evidence" value="ECO:0007669"/>
    <property type="project" value="TreeGrafter"/>
</dbReference>
<dbReference type="Pfam" id="PF00905">
    <property type="entry name" value="Transpeptidase"/>
    <property type="match status" value="1"/>
</dbReference>
<reference evidence="6 7" key="1">
    <citation type="journal article" date="2015" name="Nature">
        <title>rRNA introns, odd ribosomes, and small enigmatic genomes across a large radiation of phyla.</title>
        <authorList>
            <person name="Brown C.T."/>
            <person name="Hug L.A."/>
            <person name="Thomas B.C."/>
            <person name="Sharon I."/>
            <person name="Castelle C.J."/>
            <person name="Singh A."/>
            <person name="Wilkins M.J."/>
            <person name="Williams K.H."/>
            <person name="Banfield J.F."/>
        </authorList>
    </citation>
    <scope>NUCLEOTIDE SEQUENCE [LARGE SCALE GENOMIC DNA]</scope>
</reference>
<evidence type="ECO:0000256" key="1">
    <source>
        <dbReference type="ARBA" id="ARBA00004370"/>
    </source>
</evidence>
<keyword evidence="3" id="KW-0812">Transmembrane</keyword>
<dbReference type="InterPro" id="IPR050515">
    <property type="entry name" value="Beta-lactam/transpept"/>
</dbReference>
<organism evidence="6 7">
    <name type="scientific">Candidatus Yanofskybacteria bacterium GW2011_GWA1_48_10</name>
    <dbReference type="NCBI Taxonomy" id="1619022"/>
    <lineage>
        <taxon>Bacteria</taxon>
        <taxon>Candidatus Yanofskyibacteriota</taxon>
    </lineage>
</organism>
<gene>
    <name evidence="6" type="ORF">UY20_C0009G0008</name>
</gene>